<evidence type="ECO:0000256" key="2">
    <source>
        <dbReference type="ARBA" id="ARBA00022692"/>
    </source>
</evidence>
<comment type="caution">
    <text evidence="6">The sequence shown here is derived from an EMBL/GenBank/DDBJ whole genome shotgun (WGS) entry which is preliminary data.</text>
</comment>
<evidence type="ECO:0000256" key="5">
    <source>
        <dbReference type="SAM" id="Phobius"/>
    </source>
</evidence>
<keyword evidence="3 5" id="KW-1133">Transmembrane helix</keyword>
<proteinExistence type="predicted"/>
<dbReference type="InterPro" id="IPR029208">
    <property type="entry name" value="COX14"/>
</dbReference>
<evidence type="ECO:0000256" key="4">
    <source>
        <dbReference type="ARBA" id="ARBA00023136"/>
    </source>
</evidence>
<evidence type="ECO:0000256" key="1">
    <source>
        <dbReference type="ARBA" id="ARBA00004167"/>
    </source>
</evidence>
<name>A0AAW2GV30_9HYME</name>
<protein>
    <recommendedName>
        <fullName evidence="8">Cytochrome c oxidase assembly factor 3</fullName>
    </recommendedName>
</protein>
<organism evidence="6 7">
    <name type="scientific">Cardiocondyla obscurior</name>
    <dbReference type="NCBI Taxonomy" id="286306"/>
    <lineage>
        <taxon>Eukaryota</taxon>
        <taxon>Metazoa</taxon>
        <taxon>Ecdysozoa</taxon>
        <taxon>Arthropoda</taxon>
        <taxon>Hexapoda</taxon>
        <taxon>Insecta</taxon>
        <taxon>Pterygota</taxon>
        <taxon>Neoptera</taxon>
        <taxon>Endopterygota</taxon>
        <taxon>Hymenoptera</taxon>
        <taxon>Apocrita</taxon>
        <taxon>Aculeata</taxon>
        <taxon>Formicoidea</taxon>
        <taxon>Formicidae</taxon>
        <taxon>Myrmicinae</taxon>
        <taxon>Cardiocondyla</taxon>
    </lineage>
</organism>
<accession>A0AAW2GV30</accession>
<dbReference type="GO" id="GO:0016020">
    <property type="term" value="C:membrane"/>
    <property type="evidence" value="ECO:0007669"/>
    <property type="project" value="UniProtKB-SubCell"/>
</dbReference>
<keyword evidence="2 5" id="KW-0812">Transmembrane</keyword>
<evidence type="ECO:0008006" key="8">
    <source>
        <dbReference type="Google" id="ProtNLM"/>
    </source>
</evidence>
<keyword evidence="4 5" id="KW-0472">Membrane</keyword>
<feature type="transmembrane region" description="Helical" evidence="5">
    <location>
        <begin position="21"/>
        <end position="42"/>
    </location>
</feature>
<sequence length="80" mass="9143">MDPGFQTRKRKERLYNKMHKGAVGVCMGVTAIGGLLLCLKVYEYFRYIQPLHNAQNKLSQDELLLEGRSREDSPNVDLST</sequence>
<keyword evidence="7" id="KW-1185">Reference proteome</keyword>
<evidence type="ECO:0000313" key="6">
    <source>
        <dbReference type="EMBL" id="KAL0131156.1"/>
    </source>
</evidence>
<dbReference type="Proteomes" id="UP001430953">
    <property type="component" value="Unassembled WGS sequence"/>
</dbReference>
<comment type="subcellular location">
    <subcellularLocation>
        <location evidence="1">Membrane</location>
        <topology evidence="1">Single-pass membrane protein</topology>
    </subcellularLocation>
</comment>
<dbReference type="EMBL" id="JADYXP020000002">
    <property type="protein sequence ID" value="KAL0131156.1"/>
    <property type="molecule type" value="Genomic_DNA"/>
</dbReference>
<gene>
    <name evidence="6" type="ORF">PUN28_002610</name>
</gene>
<evidence type="ECO:0000313" key="7">
    <source>
        <dbReference type="Proteomes" id="UP001430953"/>
    </source>
</evidence>
<dbReference type="AlphaFoldDB" id="A0AAW2GV30"/>
<reference evidence="6 7" key="1">
    <citation type="submission" date="2023-03" db="EMBL/GenBank/DDBJ databases">
        <title>High recombination rates correlate with genetic variation in Cardiocondyla obscurior ants.</title>
        <authorList>
            <person name="Errbii M."/>
        </authorList>
    </citation>
    <scope>NUCLEOTIDE SEQUENCE [LARGE SCALE GENOMIC DNA]</scope>
    <source>
        <strain evidence="6">Alpha-2009</strain>
        <tissue evidence="6">Whole body</tissue>
    </source>
</reference>
<evidence type="ECO:0000256" key="3">
    <source>
        <dbReference type="ARBA" id="ARBA00022989"/>
    </source>
</evidence>
<dbReference type="Pfam" id="PF14880">
    <property type="entry name" value="COX14"/>
    <property type="match status" value="1"/>
</dbReference>